<evidence type="ECO:0000313" key="10">
    <source>
        <dbReference type="EMBL" id="MFC5291539.1"/>
    </source>
</evidence>
<evidence type="ECO:0000256" key="4">
    <source>
        <dbReference type="ARBA" id="ARBA00022989"/>
    </source>
</evidence>
<dbReference type="EMBL" id="JBHSLI010000001">
    <property type="protein sequence ID" value="MFC5291539.1"/>
    <property type="molecule type" value="Genomic_DNA"/>
</dbReference>
<dbReference type="PANTHER" id="PTHR45755:SF4">
    <property type="entry name" value="ZINC TRANSPORTER 7"/>
    <property type="match status" value="1"/>
</dbReference>
<dbReference type="InterPro" id="IPR027469">
    <property type="entry name" value="Cation_efflux_TMD_sf"/>
</dbReference>
<feature type="transmembrane region" description="Helical" evidence="8">
    <location>
        <begin position="227"/>
        <end position="247"/>
    </location>
</feature>
<feature type="transmembrane region" description="Helical" evidence="8">
    <location>
        <begin position="28"/>
        <end position="52"/>
    </location>
</feature>
<gene>
    <name evidence="10" type="primary">dmeF</name>
    <name evidence="10" type="ORF">ACFPK2_00875</name>
</gene>
<evidence type="ECO:0000256" key="7">
    <source>
        <dbReference type="SAM" id="MobiDB-lite"/>
    </source>
</evidence>
<dbReference type="InterPro" id="IPR045316">
    <property type="entry name" value="Msc2-like"/>
</dbReference>
<dbReference type="Gene3D" id="1.20.1510.10">
    <property type="entry name" value="Cation efflux protein transmembrane domain"/>
    <property type="match status" value="1"/>
</dbReference>
<feature type="transmembrane region" description="Helical" evidence="8">
    <location>
        <begin position="126"/>
        <end position="149"/>
    </location>
</feature>
<organism evidence="10 11">
    <name type="scientific">Bosea minatitlanensis</name>
    <dbReference type="NCBI Taxonomy" id="128782"/>
    <lineage>
        <taxon>Bacteria</taxon>
        <taxon>Pseudomonadati</taxon>
        <taxon>Pseudomonadota</taxon>
        <taxon>Alphaproteobacteria</taxon>
        <taxon>Hyphomicrobiales</taxon>
        <taxon>Boseaceae</taxon>
        <taxon>Bosea</taxon>
    </lineage>
</organism>
<evidence type="ECO:0000256" key="1">
    <source>
        <dbReference type="ARBA" id="ARBA00004141"/>
    </source>
</evidence>
<dbReference type="InterPro" id="IPR002524">
    <property type="entry name" value="Cation_efflux"/>
</dbReference>
<evidence type="ECO:0000256" key="2">
    <source>
        <dbReference type="ARBA" id="ARBA00022448"/>
    </source>
</evidence>
<feature type="transmembrane region" description="Helical" evidence="8">
    <location>
        <begin position="58"/>
        <end position="76"/>
    </location>
</feature>
<dbReference type="SUPFAM" id="SSF161111">
    <property type="entry name" value="Cation efflux protein transmembrane domain-like"/>
    <property type="match status" value="1"/>
</dbReference>
<dbReference type="Pfam" id="PF01545">
    <property type="entry name" value="Cation_efflux"/>
    <property type="match status" value="1"/>
</dbReference>
<dbReference type="NCBIfam" id="TIGR01297">
    <property type="entry name" value="CDF"/>
    <property type="match status" value="1"/>
</dbReference>
<evidence type="ECO:0000256" key="5">
    <source>
        <dbReference type="ARBA" id="ARBA00023065"/>
    </source>
</evidence>
<keyword evidence="2" id="KW-0813">Transport</keyword>
<keyword evidence="4 8" id="KW-1133">Transmembrane helix</keyword>
<accession>A0ABW0F029</accession>
<keyword evidence="3 8" id="KW-0812">Transmembrane</keyword>
<dbReference type="InterPro" id="IPR058533">
    <property type="entry name" value="Cation_efflux_TM"/>
</dbReference>
<evidence type="ECO:0000256" key="3">
    <source>
        <dbReference type="ARBA" id="ARBA00022692"/>
    </source>
</evidence>
<keyword evidence="5" id="KW-0406">Ion transport</keyword>
<dbReference type="PANTHER" id="PTHR45755">
    <property type="match status" value="1"/>
</dbReference>
<reference evidence="11" key="1">
    <citation type="journal article" date="2019" name="Int. J. Syst. Evol. Microbiol.">
        <title>The Global Catalogue of Microorganisms (GCM) 10K type strain sequencing project: providing services to taxonomists for standard genome sequencing and annotation.</title>
        <authorList>
            <consortium name="The Broad Institute Genomics Platform"/>
            <consortium name="The Broad Institute Genome Sequencing Center for Infectious Disease"/>
            <person name="Wu L."/>
            <person name="Ma J."/>
        </authorList>
    </citation>
    <scope>NUCLEOTIDE SEQUENCE [LARGE SCALE GENOMIC DNA]</scope>
    <source>
        <strain evidence="11">CGMCC 1.15643</strain>
    </source>
</reference>
<name>A0ABW0F029_9HYPH</name>
<evidence type="ECO:0000256" key="6">
    <source>
        <dbReference type="ARBA" id="ARBA00023136"/>
    </source>
</evidence>
<comment type="subcellular location">
    <subcellularLocation>
        <location evidence="1">Membrane</location>
        <topology evidence="1">Multi-pass membrane protein</topology>
    </subcellularLocation>
</comment>
<feature type="region of interest" description="Disordered" evidence="7">
    <location>
        <begin position="155"/>
        <end position="190"/>
    </location>
</feature>
<feature type="transmembrane region" description="Helical" evidence="8">
    <location>
        <begin position="96"/>
        <end position="114"/>
    </location>
</feature>
<keyword evidence="11" id="KW-1185">Reference proteome</keyword>
<evidence type="ECO:0000259" key="9">
    <source>
        <dbReference type="Pfam" id="PF01545"/>
    </source>
</evidence>
<protein>
    <submittedName>
        <fullName evidence="10">CDF family Co(II)/Ni(II) efflux transporter DmeF</fullName>
    </submittedName>
</protein>
<evidence type="ECO:0000256" key="8">
    <source>
        <dbReference type="SAM" id="Phobius"/>
    </source>
</evidence>
<dbReference type="Proteomes" id="UP001595976">
    <property type="component" value="Unassembled WGS sequence"/>
</dbReference>
<evidence type="ECO:0000313" key="11">
    <source>
        <dbReference type="Proteomes" id="UP001595976"/>
    </source>
</evidence>
<feature type="transmembrane region" description="Helical" evidence="8">
    <location>
        <begin position="201"/>
        <end position="221"/>
    </location>
</feature>
<proteinExistence type="predicted"/>
<dbReference type="NCBIfam" id="NF033827">
    <property type="entry name" value="CDF_efflux_DmeF"/>
    <property type="match status" value="1"/>
</dbReference>
<comment type="caution">
    <text evidence="10">The sequence shown here is derived from an EMBL/GenBank/DDBJ whole genome shotgun (WGS) entry which is preliminary data.</text>
</comment>
<feature type="domain" description="Cation efflux protein transmembrane" evidence="9">
    <location>
        <begin position="28"/>
        <end position="258"/>
    </location>
</feature>
<dbReference type="RefSeq" id="WP_158443365.1">
    <property type="nucleotide sequence ID" value="NZ_JAOAOS010000012.1"/>
</dbReference>
<sequence>MAETHRFAPRHEHVFLGADHDRHERRTWIVVGLTLVTMIVEIVAGTLFGSMALVADGWHMSTHAAALGIAGFAYSFARRHAHDRRFTFGTGKLGDLAAFASALVLMLAALFIAWESVIRLASPVAIGFNQALVVAVLGLGVNLASALILKEDHHGHGHAHGHEHGHSHGGRDRHDAHDHRHEDHGHPQALRRGADNNLRAAYLHVLADAFTSVLAIGALLGGSLYGWIWLDPAMGLIGALVIAHWSIGLIRRSGAVLLDAVPDAALVDAIKERMDAAGAEVADLHLWQVGPGHYGAIVSVVAVEAAAPAVYKAHLAALPQLAHLTVEVNAAA</sequence>
<keyword evidence="6 8" id="KW-0472">Membrane</keyword>
<feature type="compositionally biased region" description="Basic and acidic residues" evidence="7">
    <location>
        <begin position="155"/>
        <end position="186"/>
    </location>
</feature>